<dbReference type="Pfam" id="PF02915">
    <property type="entry name" value="Rubrerythrin"/>
    <property type="match status" value="1"/>
</dbReference>
<name>A0A1F7RZZ6_9BACT</name>
<dbReference type="AlphaFoldDB" id="A0A1F7RZZ6"/>
<dbReference type="PANTHER" id="PTHR33531:SF10">
    <property type="entry name" value="BLR7895 PROTEIN"/>
    <property type="match status" value="1"/>
</dbReference>
<dbReference type="PANTHER" id="PTHR33531">
    <property type="entry name" value="RUBRERYTHRIN SUBFAMILY"/>
    <property type="match status" value="1"/>
</dbReference>
<dbReference type="InterPro" id="IPR009078">
    <property type="entry name" value="Ferritin-like_SF"/>
</dbReference>
<dbReference type="InterPro" id="IPR012347">
    <property type="entry name" value="Ferritin-like"/>
</dbReference>
<dbReference type="GO" id="GO:0046872">
    <property type="term" value="F:metal ion binding"/>
    <property type="evidence" value="ECO:0007669"/>
    <property type="project" value="InterPro"/>
</dbReference>
<protein>
    <recommendedName>
        <fullName evidence="1">Rubrerythrin diiron-binding domain-containing protein</fullName>
    </recommendedName>
</protein>
<feature type="domain" description="Rubrerythrin diiron-binding" evidence="1">
    <location>
        <begin position="30"/>
        <end position="160"/>
    </location>
</feature>
<gene>
    <name evidence="2" type="ORF">A2W05_04560</name>
</gene>
<accession>A0A1F7RZZ6</accession>
<dbReference type="EMBL" id="MGDE01000088">
    <property type="protein sequence ID" value="OGL46427.1"/>
    <property type="molecule type" value="Genomic_DNA"/>
</dbReference>
<proteinExistence type="predicted"/>
<dbReference type="SUPFAM" id="SSF47240">
    <property type="entry name" value="Ferritin-like"/>
    <property type="match status" value="1"/>
</dbReference>
<dbReference type="InterPro" id="IPR003251">
    <property type="entry name" value="Rr_diiron-bd_dom"/>
</dbReference>
<sequence length="184" mass="21532">MPLASALRQGEKTFKMRRPTMIDRDLTSVEILGIGARSEEDSYKLYRKLAQRVKNKIVKEKLLSLAREEKLHKEILLKKYHELTGERFPPIPPKGRERKEAINTEKISIKELIQIAIIKEREAYKLYSLGASKAKDLSGKYMLEYLATFEKTHEKILKAELDILEKFPKWFEDEDGFRFIHVGP</sequence>
<evidence type="ECO:0000313" key="2">
    <source>
        <dbReference type="EMBL" id="OGL46427.1"/>
    </source>
</evidence>
<dbReference type="Proteomes" id="UP000178797">
    <property type="component" value="Unassembled WGS sequence"/>
</dbReference>
<comment type="caution">
    <text evidence="2">The sequence shown here is derived from an EMBL/GenBank/DDBJ whole genome shotgun (WGS) entry which is preliminary data.</text>
</comment>
<organism evidence="2 3">
    <name type="scientific">Candidatus Schekmanbacteria bacterium RBG_16_38_10</name>
    <dbReference type="NCBI Taxonomy" id="1817879"/>
    <lineage>
        <taxon>Bacteria</taxon>
        <taxon>Candidatus Schekmaniibacteriota</taxon>
    </lineage>
</organism>
<dbReference type="CDD" id="cd01045">
    <property type="entry name" value="Ferritin_like_AB"/>
    <property type="match status" value="1"/>
</dbReference>
<dbReference type="Gene3D" id="1.20.1260.10">
    <property type="match status" value="1"/>
</dbReference>
<reference evidence="2 3" key="1">
    <citation type="journal article" date="2016" name="Nat. Commun.">
        <title>Thousands of microbial genomes shed light on interconnected biogeochemical processes in an aquifer system.</title>
        <authorList>
            <person name="Anantharaman K."/>
            <person name="Brown C.T."/>
            <person name="Hug L.A."/>
            <person name="Sharon I."/>
            <person name="Castelle C.J."/>
            <person name="Probst A.J."/>
            <person name="Thomas B.C."/>
            <person name="Singh A."/>
            <person name="Wilkins M.J."/>
            <person name="Karaoz U."/>
            <person name="Brodie E.L."/>
            <person name="Williams K.H."/>
            <person name="Hubbard S.S."/>
            <person name="Banfield J.F."/>
        </authorList>
    </citation>
    <scope>NUCLEOTIDE SEQUENCE [LARGE SCALE GENOMIC DNA]</scope>
</reference>
<dbReference type="GO" id="GO:0016491">
    <property type="term" value="F:oxidoreductase activity"/>
    <property type="evidence" value="ECO:0007669"/>
    <property type="project" value="InterPro"/>
</dbReference>
<evidence type="ECO:0000259" key="1">
    <source>
        <dbReference type="Pfam" id="PF02915"/>
    </source>
</evidence>
<evidence type="ECO:0000313" key="3">
    <source>
        <dbReference type="Proteomes" id="UP000178797"/>
    </source>
</evidence>